<feature type="compositionally biased region" description="Low complexity" evidence="2">
    <location>
        <begin position="543"/>
        <end position="554"/>
    </location>
</feature>
<feature type="compositionally biased region" description="Polar residues" evidence="2">
    <location>
        <begin position="531"/>
        <end position="542"/>
    </location>
</feature>
<accession>A0AA39Q433</accession>
<evidence type="ECO:0000256" key="2">
    <source>
        <dbReference type="SAM" id="MobiDB-lite"/>
    </source>
</evidence>
<name>A0AA39Q433_9AGAR</name>
<feature type="region of interest" description="Disordered" evidence="2">
    <location>
        <begin position="470"/>
        <end position="636"/>
    </location>
</feature>
<evidence type="ECO:0000313" key="4">
    <source>
        <dbReference type="Proteomes" id="UP001175228"/>
    </source>
</evidence>
<keyword evidence="1" id="KW-0175">Coiled coil</keyword>
<feature type="coiled-coil region" evidence="1">
    <location>
        <begin position="81"/>
        <end position="214"/>
    </location>
</feature>
<protein>
    <submittedName>
        <fullName evidence="3">Uncharacterized protein</fullName>
    </submittedName>
</protein>
<dbReference type="AlphaFoldDB" id="A0AA39Q433"/>
<feature type="region of interest" description="Disordered" evidence="2">
    <location>
        <begin position="1"/>
        <end position="27"/>
    </location>
</feature>
<organism evidence="3 4">
    <name type="scientific">Armillaria luteobubalina</name>
    <dbReference type="NCBI Taxonomy" id="153913"/>
    <lineage>
        <taxon>Eukaryota</taxon>
        <taxon>Fungi</taxon>
        <taxon>Dikarya</taxon>
        <taxon>Basidiomycota</taxon>
        <taxon>Agaricomycotina</taxon>
        <taxon>Agaricomycetes</taxon>
        <taxon>Agaricomycetidae</taxon>
        <taxon>Agaricales</taxon>
        <taxon>Marasmiineae</taxon>
        <taxon>Physalacriaceae</taxon>
        <taxon>Armillaria</taxon>
    </lineage>
</organism>
<feature type="compositionally biased region" description="Basic residues" evidence="2">
    <location>
        <begin position="627"/>
        <end position="636"/>
    </location>
</feature>
<evidence type="ECO:0000256" key="1">
    <source>
        <dbReference type="SAM" id="Coils"/>
    </source>
</evidence>
<dbReference type="Proteomes" id="UP001175228">
    <property type="component" value="Unassembled WGS sequence"/>
</dbReference>
<comment type="caution">
    <text evidence="3">The sequence shown here is derived from an EMBL/GenBank/DDBJ whole genome shotgun (WGS) entry which is preliminary data.</text>
</comment>
<keyword evidence="4" id="KW-1185">Reference proteome</keyword>
<proteinExistence type="predicted"/>
<reference evidence="3" key="1">
    <citation type="submission" date="2023-06" db="EMBL/GenBank/DDBJ databases">
        <authorList>
            <consortium name="Lawrence Berkeley National Laboratory"/>
            <person name="Ahrendt S."/>
            <person name="Sahu N."/>
            <person name="Indic B."/>
            <person name="Wong-Bajracharya J."/>
            <person name="Merenyi Z."/>
            <person name="Ke H.-M."/>
            <person name="Monk M."/>
            <person name="Kocsube S."/>
            <person name="Drula E."/>
            <person name="Lipzen A."/>
            <person name="Balint B."/>
            <person name="Henrissat B."/>
            <person name="Andreopoulos B."/>
            <person name="Martin F.M."/>
            <person name="Harder C.B."/>
            <person name="Rigling D."/>
            <person name="Ford K.L."/>
            <person name="Foster G.D."/>
            <person name="Pangilinan J."/>
            <person name="Papanicolaou A."/>
            <person name="Barry K."/>
            <person name="LaButti K."/>
            <person name="Viragh M."/>
            <person name="Koriabine M."/>
            <person name="Yan M."/>
            <person name="Riley R."/>
            <person name="Champramary S."/>
            <person name="Plett K.L."/>
            <person name="Tsai I.J."/>
            <person name="Slot J."/>
            <person name="Sipos G."/>
            <person name="Plett J."/>
            <person name="Nagy L.G."/>
            <person name="Grigoriev I.V."/>
        </authorList>
    </citation>
    <scope>NUCLEOTIDE SEQUENCE</scope>
    <source>
        <strain evidence="3">HWK02</strain>
    </source>
</reference>
<sequence length="636" mass="69797">MMMADTTADSPAEQRENAPRSTSTSIHNGTNLLMELFSTELASAMATIHMTYKQQIEIAKEAEDLRVTQLQQALTDREGAFSEMEARIEQISNEKAELLQTYQQSQQEFSEFRCAADISRNTSSGVFEQQIASLVAERDDAKSEAAATQVEVQQLRTEMAQQKLERETLTERIRKLEGEGTSTRENYAKVDAERKQARDDAAEARGALTGLKNALSTIGLEYVQDSEDTKFYYSKEITPRVADLLNEGQKAQAISQALASIQDIPGTTRKALSPDTLSPFNLATFITVMKDIFSDVAGAGSGWEALCRSKEKEENVLRKQHDTLSSQLSRMQEAKDKAGKDLTEIKSSLAFAGLACTGANTIVFTKGLVSSLKELGLMKEKLRQAANTLSSKGPNKDLGALMQTPEPKLSTPQNLIASMRKWFSVAQAISDSALALCLSKEEEMTELSAGRISQHDTIQLLRKQIEEANSQLKKRDTQKYSSPVSTSPPTPKQRESSQPFALPSSKVVSSSSRPLPATPDRPIPASRLRQRTNSKNPQQAKQPTSISVPTSSTTPRKRSPSVIIVGDSDDESIDFPDPKAPVRSTKRARRSFASLAVSEDETEGVRRPTPKAKPPRSKPPSKSSQLKIKKGPGKKS</sequence>
<gene>
    <name evidence="3" type="ORF">EDD18DRAFT_1463088</name>
</gene>
<evidence type="ECO:0000313" key="3">
    <source>
        <dbReference type="EMBL" id="KAK0495888.1"/>
    </source>
</evidence>
<dbReference type="EMBL" id="JAUEPU010000016">
    <property type="protein sequence ID" value="KAK0495888.1"/>
    <property type="molecule type" value="Genomic_DNA"/>
</dbReference>